<dbReference type="RefSeq" id="WP_155335204.1">
    <property type="nucleotide sequence ID" value="NZ_BAAABN010000078.1"/>
</dbReference>
<keyword evidence="2" id="KW-1185">Reference proteome</keyword>
<evidence type="ECO:0008006" key="3">
    <source>
        <dbReference type="Google" id="ProtNLM"/>
    </source>
</evidence>
<sequence>MNIGYVFPWDIVGDPAAPERLAATGVDAIALAASYHSTRAATPFHPAHRVLEVPHSAFYLPVRRPAYGVLHPHAPTWTPPDAYLQARDALASVGLPVHAWTPLTHNTLLGRLHPELTVRNAFGDRYPHALCPSHEDVLDYCTRLISEIVELGDPAGLILEACGPMGVTHQSVHDKTAGADWSATQSALLSLCFCTACTPKYPDPRTQARVRTAIDTSATSMQEALGDLTQPIAHLRTALTTTLLTRLIPATQGRPLRLHASTDHWSTGSFAALPPQNQHGLTGAAALCWGPDDEATTNLARLAHPARKLGAYTTILPPRPPDPDQLARSFAAYSKAGADELHLYHLGLASQARLAAMTVALR</sequence>
<comment type="caution">
    <text evidence="1">The sequence shown here is derived from an EMBL/GenBank/DDBJ whole genome shotgun (WGS) entry which is preliminary data.</text>
</comment>
<proteinExistence type="predicted"/>
<dbReference type="AlphaFoldDB" id="A0A5M3VVN0"/>
<dbReference type="EMBL" id="BLAD01000037">
    <property type="protein sequence ID" value="GER98790.1"/>
    <property type="molecule type" value="Genomic_DNA"/>
</dbReference>
<dbReference type="OrthoDB" id="8576080at2"/>
<accession>A0A5M3VVN0</accession>
<evidence type="ECO:0000313" key="1">
    <source>
        <dbReference type="EMBL" id="GER98790.1"/>
    </source>
</evidence>
<dbReference type="Proteomes" id="UP000334990">
    <property type="component" value="Unassembled WGS sequence"/>
</dbReference>
<protein>
    <recommendedName>
        <fullName evidence="3">Alanine-rich protein</fullName>
    </recommendedName>
</protein>
<name>A0A5M3VVN0_9ACTN</name>
<gene>
    <name evidence="1" type="ORF">Acor_08540</name>
</gene>
<organism evidence="1 2">
    <name type="scientific">Acrocarpospora corrugata</name>
    <dbReference type="NCBI Taxonomy" id="35763"/>
    <lineage>
        <taxon>Bacteria</taxon>
        <taxon>Bacillati</taxon>
        <taxon>Actinomycetota</taxon>
        <taxon>Actinomycetes</taxon>
        <taxon>Streptosporangiales</taxon>
        <taxon>Streptosporangiaceae</taxon>
        <taxon>Acrocarpospora</taxon>
    </lineage>
</organism>
<reference evidence="1 2" key="1">
    <citation type="submission" date="2019-10" db="EMBL/GenBank/DDBJ databases">
        <title>Whole genome shotgun sequence of Acrocarpospora corrugata NBRC 13972.</title>
        <authorList>
            <person name="Ichikawa N."/>
            <person name="Kimura A."/>
            <person name="Kitahashi Y."/>
            <person name="Komaki H."/>
            <person name="Oguchi A."/>
        </authorList>
    </citation>
    <scope>NUCLEOTIDE SEQUENCE [LARGE SCALE GENOMIC DNA]</scope>
    <source>
        <strain evidence="1 2">NBRC 13972</strain>
    </source>
</reference>
<evidence type="ECO:0000313" key="2">
    <source>
        <dbReference type="Proteomes" id="UP000334990"/>
    </source>
</evidence>